<dbReference type="PATRIC" id="fig|585524.9.peg.1266"/>
<organism evidence="1 2">
    <name type="scientific">Lactobacillus amylolyticus DSM 11664</name>
    <dbReference type="NCBI Taxonomy" id="585524"/>
    <lineage>
        <taxon>Bacteria</taxon>
        <taxon>Bacillati</taxon>
        <taxon>Bacillota</taxon>
        <taxon>Bacilli</taxon>
        <taxon>Lactobacillales</taxon>
        <taxon>Lactobacillaceae</taxon>
        <taxon>Lactobacillus</taxon>
    </lineage>
</organism>
<reference evidence="1 2" key="1">
    <citation type="submission" date="2010-04" db="EMBL/GenBank/DDBJ databases">
        <authorList>
            <person name="Muzny D."/>
            <person name="Qin X."/>
            <person name="Deng J."/>
            <person name="Jiang H."/>
            <person name="Liu Y."/>
            <person name="Qu J."/>
            <person name="Song X.-Z."/>
            <person name="Zhang L."/>
            <person name="Thornton R."/>
            <person name="Coyle M."/>
            <person name="Francisco L."/>
            <person name="Jackson L."/>
            <person name="Javaid M."/>
            <person name="Korchina V."/>
            <person name="Kovar C."/>
            <person name="Mata R."/>
            <person name="Mathew T."/>
            <person name="Ngo R."/>
            <person name="Nguyen L."/>
            <person name="Nguyen N."/>
            <person name="Okwuonu G."/>
            <person name="Ongeri F."/>
            <person name="Pham C."/>
            <person name="Simmons D."/>
            <person name="Wilczek-Boney K."/>
            <person name="Hale W."/>
            <person name="Jakkamsetti A."/>
            <person name="Pham P."/>
            <person name="Ruth R."/>
            <person name="San Lucas F."/>
            <person name="Warren J."/>
            <person name="Zhang J."/>
            <person name="Zhao Z."/>
            <person name="Zhou C."/>
            <person name="Zhu D."/>
            <person name="Lee S."/>
            <person name="Bess C."/>
            <person name="Blankenburg K."/>
            <person name="Forbes L."/>
            <person name="Fu Q."/>
            <person name="Gubbala S."/>
            <person name="Hirani K."/>
            <person name="Jayaseelan J.C."/>
            <person name="Lara F."/>
            <person name="Munidasa M."/>
            <person name="Palculict T."/>
            <person name="Patil S."/>
            <person name="Pu L.-L."/>
            <person name="Saada N."/>
            <person name="Tang L."/>
            <person name="Weissenberger G."/>
            <person name="Zhu Y."/>
            <person name="Hemphill L."/>
            <person name="Shang Y."/>
            <person name="Youmans B."/>
            <person name="Ayvaz T."/>
            <person name="Ross M."/>
            <person name="Santibanez J."/>
            <person name="Aqrawi P."/>
            <person name="Gross S."/>
            <person name="Joshi V."/>
            <person name="Fowler G."/>
            <person name="Nazareth L."/>
            <person name="Reid J."/>
            <person name="Worley K."/>
            <person name="Petrosino J."/>
            <person name="Highlander S."/>
            <person name="Gibbs R."/>
        </authorList>
    </citation>
    <scope>NUCLEOTIDE SEQUENCE [LARGE SCALE GENOMIC DNA]</scope>
    <source>
        <strain evidence="1 2">DSM 11664</strain>
    </source>
</reference>
<dbReference type="AlphaFoldDB" id="D4YVU9"/>
<proteinExistence type="predicted"/>
<evidence type="ECO:0000313" key="1">
    <source>
        <dbReference type="EMBL" id="EFG54708.1"/>
    </source>
</evidence>
<sequence length="185" mass="20748">MVRGMLMKSEATKQKFIQLRAEGLSYAKIGEQLNISKGTCSKWEGQLTDEIAELKKDRLQELYEEYGMQKEARIKALGKVLNKIDDAIDDADFSAMTPAQLLDARLKYQKALSNEYVPTTNVSPSVTMGALQSRLLTLANQAEHNNLNDQSAKELQALTLIINETYHRSKMESTEHDLGLDLLGL</sequence>
<dbReference type="SUPFAM" id="SSF46689">
    <property type="entry name" value="Homeodomain-like"/>
    <property type="match status" value="1"/>
</dbReference>
<dbReference type="Pfam" id="PF13384">
    <property type="entry name" value="HTH_23"/>
    <property type="match status" value="1"/>
</dbReference>
<keyword evidence="2" id="KW-1185">Reference proteome</keyword>
<comment type="caution">
    <text evidence="1">The sequence shown here is derived from an EMBL/GenBank/DDBJ whole genome shotgun (WGS) entry which is preliminary data.</text>
</comment>
<protein>
    <submittedName>
        <fullName evidence="1">Uncharacterized protein</fullName>
    </submittedName>
</protein>
<evidence type="ECO:0000313" key="2">
    <source>
        <dbReference type="Proteomes" id="UP000004069"/>
    </source>
</evidence>
<dbReference type="Proteomes" id="UP000004069">
    <property type="component" value="Unassembled WGS sequence"/>
</dbReference>
<name>D4YVU9_9LACO</name>
<dbReference type="eggNOG" id="ENOG5030B90">
    <property type="taxonomic scope" value="Bacteria"/>
</dbReference>
<dbReference type="InterPro" id="IPR009057">
    <property type="entry name" value="Homeodomain-like_sf"/>
</dbReference>
<accession>D4YVU9</accession>
<dbReference type="EMBL" id="ADNY01000067">
    <property type="protein sequence ID" value="EFG54708.1"/>
    <property type="molecule type" value="Genomic_DNA"/>
</dbReference>
<gene>
    <name evidence="1" type="ORF">HMPREF0493_1660</name>
</gene>